<name>A0A1H3U1B5_9BACI</name>
<dbReference type="STRING" id="1503961.SAMN05421736_11729"/>
<reference evidence="3" key="1">
    <citation type="submission" date="2016-10" db="EMBL/GenBank/DDBJ databases">
        <authorList>
            <person name="Varghese N."/>
            <person name="Submissions S."/>
        </authorList>
    </citation>
    <scope>NUCLEOTIDE SEQUENCE [LARGE SCALE GENOMIC DNA]</scope>
    <source>
        <strain evidence="3">SP</strain>
    </source>
</reference>
<sequence>MFKRFMIGLIISFIMIIIAGGLYYAAAEGARHSVGLESCNMLQSTWY</sequence>
<evidence type="ECO:0000256" key="1">
    <source>
        <dbReference type="SAM" id="Phobius"/>
    </source>
</evidence>
<protein>
    <submittedName>
        <fullName evidence="2">Uncharacterized protein</fullName>
    </submittedName>
</protein>
<gene>
    <name evidence="2" type="ORF">SAMN05421736_11729</name>
</gene>
<dbReference type="EMBL" id="FNPI01000017">
    <property type="protein sequence ID" value="SDZ55861.1"/>
    <property type="molecule type" value="Genomic_DNA"/>
</dbReference>
<keyword evidence="1" id="KW-0812">Transmembrane</keyword>
<accession>A0A1H3U1B5</accession>
<keyword evidence="3" id="KW-1185">Reference proteome</keyword>
<evidence type="ECO:0000313" key="3">
    <source>
        <dbReference type="Proteomes" id="UP000198935"/>
    </source>
</evidence>
<organism evidence="2 3">
    <name type="scientific">Evansella caseinilytica</name>
    <dbReference type="NCBI Taxonomy" id="1503961"/>
    <lineage>
        <taxon>Bacteria</taxon>
        <taxon>Bacillati</taxon>
        <taxon>Bacillota</taxon>
        <taxon>Bacilli</taxon>
        <taxon>Bacillales</taxon>
        <taxon>Bacillaceae</taxon>
        <taxon>Evansella</taxon>
    </lineage>
</organism>
<feature type="transmembrane region" description="Helical" evidence="1">
    <location>
        <begin position="7"/>
        <end position="26"/>
    </location>
</feature>
<dbReference type="AlphaFoldDB" id="A0A1H3U1B5"/>
<dbReference type="Proteomes" id="UP000198935">
    <property type="component" value="Unassembled WGS sequence"/>
</dbReference>
<keyword evidence="1" id="KW-1133">Transmembrane helix</keyword>
<proteinExistence type="predicted"/>
<keyword evidence="1" id="KW-0472">Membrane</keyword>
<evidence type="ECO:0000313" key="2">
    <source>
        <dbReference type="EMBL" id="SDZ55861.1"/>
    </source>
</evidence>